<sequence length="168" mass="19326">MNTPLNRTLLLAFVLFTEVLCAQSIDLNTVRSEFSSAVKSEEICAKNFKWLSKNANSVPTKGYEAVYKMIMAKHTSNPFKKMSHFKAGKRDLEDLIKENSTNTELRFIRFVIQAHIPKYLGYNAEMEADKDFLVQNLSKVTDKKTHKLLYTYLKGTNLFSIEELSLMD</sequence>
<dbReference type="EMBL" id="JAGKSB010000015">
    <property type="protein sequence ID" value="MBP3944269.1"/>
    <property type="molecule type" value="Genomic_DNA"/>
</dbReference>
<proteinExistence type="predicted"/>
<reference evidence="1" key="1">
    <citation type="submission" date="2021-03" db="EMBL/GenBank/DDBJ databases">
        <authorList>
            <person name="Lu T."/>
            <person name="Wang Q."/>
            <person name="Han X."/>
        </authorList>
    </citation>
    <scope>NUCLEOTIDE SEQUENCE</scope>
    <source>
        <strain evidence="1">WQ 2009</strain>
    </source>
</reference>
<keyword evidence="2" id="KW-1185">Reference proteome</keyword>
<gene>
    <name evidence="1" type="ORF">J5U18_12020</name>
</gene>
<evidence type="ECO:0000313" key="2">
    <source>
        <dbReference type="Proteomes" id="UP000679691"/>
    </source>
</evidence>
<evidence type="ECO:0000313" key="1">
    <source>
        <dbReference type="EMBL" id="MBP3944269.1"/>
    </source>
</evidence>
<organism evidence="1 2">
    <name type="scientific">Rhinopithecimicrobium faecis</name>
    <dbReference type="NCBI Taxonomy" id="2820698"/>
    <lineage>
        <taxon>Bacteria</taxon>
        <taxon>Pseudomonadati</taxon>
        <taxon>Bacteroidota</taxon>
        <taxon>Sphingobacteriia</taxon>
        <taxon>Sphingobacteriales</taxon>
        <taxon>Sphingobacteriaceae</taxon>
        <taxon>Rhinopithecimicrobium</taxon>
    </lineage>
</organism>
<comment type="caution">
    <text evidence="1">The sequence shown here is derived from an EMBL/GenBank/DDBJ whole genome shotgun (WGS) entry which is preliminary data.</text>
</comment>
<name>A0A8T4HBG6_9SPHI</name>
<protein>
    <submittedName>
        <fullName evidence="1">Uncharacterized protein</fullName>
    </submittedName>
</protein>
<dbReference type="Proteomes" id="UP000679691">
    <property type="component" value="Unassembled WGS sequence"/>
</dbReference>
<dbReference type="AlphaFoldDB" id="A0A8T4HBG6"/>
<accession>A0A8T4HBG6</accession>
<dbReference type="RefSeq" id="WP_353547776.1">
    <property type="nucleotide sequence ID" value="NZ_JAGKSB010000015.1"/>
</dbReference>